<evidence type="ECO:0000313" key="3">
    <source>
        <dbReference type="EMBL" id="MEX3527671.1"/>
    </source>
</evidence>
<dbReference type="InterPro" id="IPR013520">
    <property type="entry name" value="Ribonucl_H"/>
</dbReference>
<reference evidence="3 4" key="1">
    <citation type="journal article" date="2024" name="Fungal Genet. Biol.">
        <title>The porcine skin microbiome exhibits broad fungal antagonism.</title>
        <authorList>
            <person name="De La Cruz K.F."/>
            <person name="Townsend E.C."/>
            <person name="Alex Cheong J.Z."/>
            <person name="Salamzade R."/>
            <person name="Liu A."/>
            <person name="Sandstrom S."/>
            <person name="Davila E."/>
            <person name="Huang L."/>
            <person name="Xu K.H."/>
            <person name="Wu S.Y."/>
            <person name="Meudt J.J."/>
            <person name="Shanmuganayagam D."/>
            <person name="Gibson A.L.F."/>
            <person name="Kalan L.R."/>
        </authorList>
    </citation>
    <scope>NUCLEOTIDE SEQUENCE [LARGE SCALE GENOMIC DNA]</scope>
    <source>
        <strain evidence="3 4">LK2569</strain>
    </source>
</reference>
<keyword evidence="3" id="KW-0378">Hydrolase</keyword>
<feature type="region of interest" description="Disordered" evidence="1">
    <location>
        <begin position="321"/>
        <end position="348"/>
    </location>
</feature>
<dbReference type="SUPFAM" id="SSF53098">
    <property type="entry name" value="Ribonuclease H-like"/>
    <property type="match status" value="1"/>
</dbReference>
<dbReference type="SMART" id="SM00479">
    <property type="entry name" value="EXOIII"/>
    <property type="match status" value="1"/>
</dbReference>
<dbReference type="PANTHER" id="PTHR30562">
    <property type="entry name" value="UVRC/OXIDOREDUCTASE"/>
    <property type="match status" value="1"/>
</dbReference>
<protein>
    <submittedName>
        <fullName evidence="3">DEDD exonuclease domain-containing protein</fullName>
    </submittedName>
</protein>
<feature type="domain" description="GIY-YIG" evidence="2">
    <location>
        <begin position="247"/>
        <end position="325"/>
    </location>
</feature>
<dbReference type="Pfam" id="PF00929">
    <property type="entry name" value="RNase_T"/>
    <property type="match status" value="1"/>
</dbReference>
<evidence type="ECO:0000259" key="2">
    <source>
        <dbReference type="PROSITE" id="PS50164"/>
    </source>
</evidence>
<dbReference type="SMART" id="SM00465">
    <property type="entry name" value="GIYc"/>
    <property type="match status" value="1"/>
</dbReference>
<dbReference type="InterPro" id="IPR000305">
    <property type="entry name" value="GIY-YIG_endonuc"/>
</dbReference>
<dbReference type="Gene3D" id="3.40.1440.10">
    <property type="entry name" value="GIY-YIG endonuclease"/>
    <property type="match status" value="1"/>
</dbReference>
<dbReference type="InterPro" id="IPR006054">
    <property type="entry name" value="DnaQ"/>
</dbReference>
<feature type="region of interest" description="Disordered" evidence="1">
    <location>
        <begin position="1"/>
        <end position="42"/>
    </location>
</feature>
<dbReference type="CDD" id="cd10434">
    <property type="entry name" value="GIY-YIG_UvrC_Cho"/>
    <property type="match status" value="1"/>
</dbReference>
<dbReference type="GO" id="GO:0004527">
    <property type="term" value="F:exonuclease activity"/>
    <property type="evidence" value="ECO:0007669"/>
    <property type="project" value="UniProtKB-KW"/>
</dbReference>
<dbReference type="RefSeq" id="WP_368521881.1">
    <property type="nucleotide sequence ID" value="NZ_JAYWMA010000001.1"/>
</dbReference>
<sequence>MTADDPLQLSLTDAVSGFGAGSSQSNGGDSGDEPGPGTDELGLGETTFVVVDLETTGMRAGEDHIIEIGAVRVRGGVEEGRFSALIDPGMRLPGFITELTGITDADLDGAPQLGTVLPRFLEFASGAVWVAHNAPFDIGFLRASCGQLGIAWPAPAVVDTLQLARRLLDRKRTGSFRLGDLARYVGAEVTPNHRALDDAAATVDVLHHLIERLAGHSVETVGDLEHFSPDVDPRLREKKALIADAPHAPGVYVFRGASGDPLYIGTAVNLRRRLLQYFTGADPRRRMVEMVMLAESVDVAECAHGMEAEVREARMLASARPPYNRQRKEPGHGWYLNPPTKKGGPKVSRVAGGGDAIGPFRTRNAAQATKDTLDLDAGNFGEVAEELRAGGAELIARLVDDVSAAADAGRYRRAAFLRDITADLILALDRRQRLGALASIPQLQAAFPDGRGGWNLAVVRHGRLAAAGRSPRGANAAHVAGLLADSAETVIPGEGPYLGANQHELQVVHNWLLRDDVRIGPSDAPWTSPAAGAGRWREWAAAAVAARKS</sequence>
<accession>A0ABV3UQS9</accession>
<dbReference type="InterPro" id="IPR035901">
    <property type="entry name" value="GIY-YIG_endonuc_sf"/>
</dbReference>
<dbReference type="EMBL" id="JAYWMA010000001">
    <property type="protein sequence ID" value="MEX3527671.1"/>
    <property type="molecule type" value="Genomic_DNA"/>
</dbReference>
<evidence type="ECO:0000256" key="1">
    <source>
        <dbReference type="SAM" id="MobiDB-lite"/>
    </source>
</evidence>
<dbReference type="InterPro" id="IPR036397">
    <property type="entry name" value="RNaseH_sf"/>
</dbReference>
<keyword evidence="3" id="KW-0269">Exonuclease</keyword>
<keyword evidence="4" id="KW-1185">Reference proteome</keyword>
<organism evidence="3 4">
    <name type="scientific">Corynebacterium xerosis</name>
    <dbReference type="NCBI Taxonomy" id="1725"/>
    <lineage>
        <taxon>Bacteria</taxon>
        <taxon>Bacillati</taxon>
        <taxon>Actinomycetota</taxon>
        <taxon>Actinomycetes</taxon>
        <taxon>Mycobacteriales</taxon>
        <taxon>Corynebacteriaceae</taxon>
        <taxon>Corynebacterium</taxon>
    </lineage>
</organism>
<dbReference type="Gene3D" id="3.30.420.10">
    <property type="entry name" value="Ribonuclease H-like superfamily/Ribonuclease H"/>
    <property type="match status" value="1"/>
</dbReference>
<dbReference type="InterPro" id="IPR012337">
    <property type="entry name" value="RNaseH-like_sf"/>
</dbReference>
<dbReference type="Proteomes" id="UP001558353">
    <property type="component" value="Unassembled WGS sequence"/>
</dbReference>
<evidence type="ECO:0000313" key="4">
    <source>
        <dbReference type="Proteomes" id="UP001558353"/>
    </source>
</evidence>
<dbReference type="InterPro" id="IPR050066">
    <property type="entry name" value="UvrABC_protein_C"/>
</dbReference>
<dbReference type="InterPro" id="IPR047296">
    <property type="entry name" value="GIY-YIG_UvrC_Cho"/>
</dbReference>
<proteinExistence type="predicted"/>
<keyword evidence="3" id="KW-0540">Nuclease</keyword>
<dbReference type="PANTHER" id="PTHR30562:SF1">
    <property type="entry name" value="UVRABC SYSTEM PROTEIN C"/>
    <property type="match status" value="1"/>
</dbReference>
<comment type="caution">
    <text evidence="3">The sequence shown here is derived from an EMBL/GenBank/DDBJ whole genome shotgun (WGS) entry which is preliminary data.</text>
</comment>
<gene>
    <name evidence="3" type="ORF">VVR64_01115</name>
</gene>
<dbReference type="SUPFAM" id="SSF82771">
    <property type="entry name" value="GIY-YIG endonuclease"/>
    <property type="match status" value="1"/>
</dbReference>
<dbReference type="NCBIfam" id="TIGR00573">
    <property type="entry name" value="dnaq"/>
    <property type="match status" value="1"/>
</dbReference>
<name>A0ABV3UQS9_9CORY</name>
<dbReference type="PROSITE" id="PS50164">
    <property type="entry name" value="GIY_YIG"/>
    <property type="match status" value="1"/>
</dbReference>
<dbReference type="CDD" id="cd06127">
    <property type="entry name" value="DEDDh"/>
    <property type="match status" value="1"/>
</dbReference>